<gene>
    <name evidence="1" type="ORF">D9Q98_003178</name>
</gene>
<dbReference type="EMBL" id="SIDB01000004">
    <property type="protein sequence ID" value="KAI3433361.1"/>
    <property type="molecule type" value="Genomic_DNA"/>
</dbReference>
<accession>A0A9D4TSC8</accession>
<proteinExistence type="predicted"/>
<keyword evidence="2" id="KW-1185">Reference proteome</keyword>
<protein>
    <submittedName>
        <fullName evidence="1">Uncharacterized protein</fullName>
    </submittedName>
</protein>
<dbReference type="Proteomes" id="UP001055712">
    <property type="component" value="Unassembled WGS sequence"/>
</dbReference>
<name>A0A9D4TSC8_CHLVU</name>
<organism evidence="1 2">
    <name type="scientific">Chlorella vulgaris</name>
    <name type="common">Green alga</name>
    <dbReference type="NCBI Taxonomy" id="3077"/>
    <lineage>
        <taxon>Eukaryota</taxon>
        <taxon>Viridiplantae</taxon>
        <taxon>Chlorophyta</taxon>
        <taxon>core chlorophytes</taxon>
        <taxon>Trebouxiophyceae</taxon>
        <taxon>Chlorellales</taxon>
        <taxon>Chlorellaceae</taxon>
        <taxon>Chlorella clade</taxon>
        <taxon>Chlorella</taxon>
    </lineage>
</organism>
<reference evidence="1" key="1">
    <citation type="journal article" date="2019" name="Plant J.">
        <title>Chlorella vulgaris genome assembly and annotation reveals the molecular basis for metabolic acclimation to high light conditions.</title>
        <authorList>
            <person name="Cecchin M."/>
            <person name="Marcolungo L."/>
            <person name="Rossato M."/>
            <person name="Girolomoni L."/>
            <person name="Cosentino E."/>
            <person name="Cuine S."/>
            <person name="Li-Beisson Y."/>
            <person name="Delledonne M."/>
            <person name="Ballottari M."/>
        </authorList>
    </citation>
    <scope>NUCLEOTIDE SEQUENCE</scope>
    <source>
        <strain evidence="1">211/11P</strain>
    </source>
</reference>
<reference evidence="1" key="2">
    <citation type="submission" date="2020-11" db="EMBL/GenBank/DDBJ databases">
        <authorList>
            <person name="Cecchin M."/>
            <person name="Marcolungo L."/>
            <person name="Rossato M."/>
            <person name="Girolomoni L."/>
            <person name="Cosentino E."/>
            <person name="Cuine S."/>
            <person name="Li-Beisson Y."/>
            <person name="Delledonne M."/>
            <person name="Ballottari M."/>
        </authorList>
    </citation>
    <scope>NUCLEOTIDE SEQUENCE</scope>
    <source>
        <strain evidence="1">211/11P</strain>
        <tissue evidence="1">Whole cell</tissue>
    </source>
</reference>
<evidence type="ECO:0000313" key="2">
    <source>
        <dbReference type="Proteomes" id="UP001055712"/>
    </source>
</evidence>
<sequence>MHLQDLCALLRAGWRDLDTTNLALTLQQLTLLAQQAPGGAAAFTTALHADSIWPWLLAQVASAAAAPDFLNWHASSVLWAVCKLHGATHSTLHALHAPLARALATAARNGGSAGASSLPTDSLLQVLWAFAVEPRLQPMLQQLKPKLFAAMWVAAPHLASQVTTVGKGGARDWSRVTRQLLLPPPWHIAAAHELATAWWSLAEMSSHSRLQGPDLGAEVPALLDRLSQAAAAAATSFAFDEIAQLLQACASMHPEPYHNDELLHALATAADDRLRSDAEPPVLQAVAAICLSFGRLDFLPRRRWCAVRGVRTQLLDDLGAALLVPGQEAPKPQEVCDYLQGLCLLDHPPSAALLGALLVHLATPGSTSTNSGISMEGEEVDSLVELVTSLRCILLGGRYTESGFPQQMVSDCFDALDTVLTVRLALSSEVGGHCPPHHLLLTAPLVGALCGELAKLASVPGAALTQASVKELERHILHTAPSYSATDLARVLHYYAAQGLQPGQHATKAVGERLLTLLSKQHGAEAGSVLLPPGFAPRQPCTALPPGFAPQQQGMPLRTLGKLLHLLASLRLEHRGLLPSLLAATWTALEVQEQEIQQGKEAPPTLRRELVVVASGLGGLRESGLLQRERLPAAAVLPLWRGLMAWLAFLPPAGMASLDGAILQQAADQLNQGLAVGSPMFVPPHVGAGHHLLTA</sequence>
<comment type="caution">
    <text evidence="1">The sequence shown here is derived from an EMBL/GenBank/DDBJ whole genome shotgun (WGS) entry which is preliminary data.</text>
</comment>
<dbReference type="AlphaFoldDB" id="A0A9D4TSC8"/>
<evidence type="ECO:0000313" key="1">
    <source>
        <dbReference type="EMBL" id="KAI3433361.1"/>
    </source>
</evidence>